<feature type="compositionally biased region" description="Basic and acidic residues" evidence="3">
    <location>
        <begin position="57"/>
        <end position="71"/>
    </location>
</feature>
<protein>
    <recommendedName>
        <fullName evidence="4">Zn(2)-C6 fungal-type domain-containing protein</fullName>
    </recommendedName>
</protein>
<evidence type="ECO:0000259" key="4">
    <source>
        <dbReference type="PROSITE" id="PS50048"/>
    </source>
</evidence>
<dbReference type="SMART" id="SM00066">
    <property type="entry name" value="GAL4"/>
    <property type="match status" value="1"/>
</dbReference>
<comment type="caution">
    <text evidence="5">The sequence shown here is derived from an EMBL/GenBank/DDBJ whole genome shotgun (WGS) entry which is preliminary data.</text>
</comment>
<dbReference type="PANTHER" id="PTHR31001:SF82">
    <property type="entry name" value="ZN(II)2CYS6 TRANSCRIPTION FACTOR (EUROFUNG)"/>
    <property type="match status" value="1"/>
</dbReference>
<dbReference type="EMBL" id="ML986897">
    <property type="protein sequence ID" value="KAF2257643.1"/>
    <property type="molecule type" value="Genomic_DNA"/>
</dbReference>
<evidence type="ECO:0000313" key="5">
    <source>
        <dbReference type="EMBL" id="KAF2257643.1"/>
    </source>
</evidence>
<dbReference type="OrthoDB" id="4898680at2759"/>
<feature type="region of interest" description="Disordered" evidence="3">
    <location>
        <begin position="57"/>
        <end position="104"/>
    </location>
</feature>
<sequence length="576" mass="65877">MPSPLNSNRRNGKPAPCEPCRKNKTKCDHTYPKCNRCHQRGIAERCFYNPAPLTKRREMATNNDAGRENRASRNSAKGRRASYHIPDSRTASNPEEQRLPTPSLSQSEMFADAVAAQTYRTGYLGPTSYAAILPKDDECPSPPLDREVSRKFHSWAIGRECCQCLKIPADIQAGEFHNLFTGDYICKEILGLFLSTAGKAMAYDILPHSWNDNHRRVQGSKFANEMMQLSTTCLVLWNLVSPVNDIMIWMFFENLFFTSMLCGYNAPPTWRRVGELATHIYALGIHKESKGSTLPLFVLETRRRIFYAPYTIDKTFSTFLGRPLRMSKRHTDKCYWRASYIRLRYMSARIREEILDLALTKLGDSAEPQLLEISFRNRETWDSLPPHFHYWPRCWEEIPSGTCYMLVVISLHYFYNEFMIQIFLDHQPLTLNVDFLRVCMDLLSTVLTLGQVHDRMYDVHRDFLLTAILYGIPSGSILATALREQHQTGQQFPPSISRSEIIRNLSILISHLNAATKTFTKIIDTVLDPKPVPTLAVSEELALNLDSFSGPILEGFDEFDNMLDGMNDGIEWGSIG</sequence>
<proteinExistence type="predicted"/>
<feature type="region of interest" description="Disordered" evidence="3">
    <location>
        <begin position="1"/>
        <end position="22"/>
    </location>
</feature>
<gene>
    <name evidence="5" type="ORF">CC78DRAFT_622465</name>
</gene>
<organism evidence="5 6">
    <name type="scientific">Lojkania enalia</name>
    <dbReference type="NCBI Taxonomy" id="147567"/>
    <lineage>
        <taxon>Eukaryota</taxon>
        <taxon>Fungi</taxon>
        <taxon>Dikarya</taxon>
        <taxon>Ascomycota</taxon>
        <taxon>Pezizomycotina</taxon>
        <taxon>Dothideomycetes</taxon>
        <taxon>Pleosporomycetidae</taxon>
        <taxon>Pleosporales</taxon>
        <taxon>Pleosporales incertae sedis</taxon>
        <taxon>Lojkania</taxon>
    </lineage>
</organism>
<dbReference type="AlphaFoldDB" id="A0A9P4JZ51"/>
<dbReference type="Gene3D" id="4.10.240.10">
    <property type="entry name" value="Zn(2)-C6 fungal-type DNA-binding domain"/>
    <property type="match status" value="1"/>
</dbReference>
<dbReference type="GO" id="GO:0000981">
    <property type="term" value="F:DNA-binding transcription factor activity, RNA polymerase II-specific"/>
    <property type="evidence" value="ECO:0007669"/>
    <property type="project" value="InterPro"/>
</dbReference>
<dbReference type="CDD" id="cd00067">
    <property type="entry name" value="GAL4"/>
    <property type="match status" value="1"/>
</dbReference>
<keyword evidence="6" id="KW-1185">Reference proteome</keyword>
<dbReference type="CDD" id="cd12148">
    <property type="entry name" value="fungal_TF_MHR"/>
    <property type="match status" value="1"/>
</dbReference>
<dbReference type="PROSITE" id="PS00463">
    <property type="entry name" value="ZN2_CY6_FUNGAL_1"/>
    <property type="match status" value="1"/>
</dbReference>
<dbReference type="GO" id="GO:0008270">
    <property type="term" value="F:zinc ion binding"/>
    <property type="evidence" value="ECO:0007669"/>
    <property type="project" value="InterPro"/>
</dbReference>
<keyword evidence="2" id="KW-0539">Nucleus</keyword>
<evidence type="ECO:0000256" key="1">
    <source>
        <dbReference type="ARBA" id="ARBA00004123"/>
    </source>
</evidence>
<dbReference type="PANTHER" id="PTHR31001">
    <property type="entry name" value="UNCHARACTERIZED TRANSCRIPTIONAL REGULATORY PROTEIN"/>
    <property type="match status" value="1"/>
</dbReference>
<dbReference type="SUPFAM" id="SSF57701">
    <property type="entry name" value="Zn2/Cys6 DNA-binding domain"/>
    <property type="match status" value="1"/>
</dbReference>
<dbReference type="GO" id="GO:0005634">
    <property type="term" value="C:nucleus"/>
    <property type="evidence" value="ECO:0007669"/>
    <property type="project" value="UniProtKB-SubCell"/>
</dbReference>
<feature type="compositionally biased region" description="Polar residues" evidence="3">
    <location>
        <begin position="89"/>
        <end position="104"/>
    </location>
</feature>
<evidence type="ECO:0000313" key="6">
    <source>
        <dbReference type="Proteomes" id="UP000800093"/>
    </source>
</evidence>
<comment type="subcellular location">
    <subcellularLocation>
        <location evidence="1">Nucleus</location>
    </subcellularLocation>
</comment>
<feature type="domain" description="Zn(2)-C6 fungal-type" evidence="4">
    <location>
        <begin position="16"/>
        <end position="48"/>
    </location>
</feature>
<dbReference type="InterPro" id="IPR036864">
    <property type="entry name" value="Zn2-C6_fun-type_DNA-bd_sf"/>
</dbReference>
<dbReference type="PROSITE" id="PS50048">
    <property type="entry name" value="ZN2_CY6_FUNGAL_2"/>
    <property type="match status" value="1"/>
</dbReference>
<evidence type="ECO:0000256" key="3">
    <source>
        <dbReference type="SAM" id="MobiDB-lite"/>
    </source>
</evidence>
<evidence type="ECO:0000256" key="2">
    <source>
        <dbReference type="ARBA" id="ARBA00023242"/>
    </source>
</evidence>
<dbReference type="InterPro" id="IPR001138">
    <property type="entry name" value="Zn2Cys6_DnaBD"/>
</dbReference>
<reference evidence="6" key="1">
    <citation type="journal article" date="2020" name="Stud. Mycol.">
        <title>101 Dothideomycetes genomes: A test case for predicting lifestyles and emergence of pathogens.</title>
        <authorList>
            <person name="Haridas S."/>
            <person name="Albert R."/>
            <person name="Binder M."/>
            <person name="Bloem J."/>
            <person name="LaButti K."/>
            <person name="Salamov A."/>
            <person name="Andreopoulos B."/>
            <person name="Baker S."/>
            <person name="Barry K."/>
            <person name="Bills G."/>
            <person name="Bluhm B."/>
            <person name="Cannon C."/>
            <person name="Castanera R."/>
            <person name="Culley D."/>
            <person name="Daum C."/>
            <person name="Ezra D."/>
            <person name="Gonzalez J."/>
            <person name="Henrissat B."/>
            <person name="Kuo A."/>
            <person name="Liang C."/>
            <person name="Lipzen A."/>
            <person name="Lutzoni F."/>
            <person name="Magnuson J."/>
            <person name="Mondo S."/>
            <person name="Nolan M."/>
            <person name="Ohm R."/>
            <person name="Pangilinan J."/>
            <person name="Park H.-J."/>
            <person name="Ramirez L."/>
            <person name="Alfaro M."/>
            <person name="Sun H."/>
            <person name="Tritt A."/>
            <person name="Yoshinaga Y."/>
            <person name="Zwiers L.-H."/>
            <person name="Turgeon B."/>
            <person name="Goodwin S."/>
            <person name="Spatafora J."/>
            <person name="Crous P."/>
            <person name="Grigoriev I."/>
        </authorList>
    </citation>
    <scope>NUCLEOTIDE SEQUENCE [LARGE SCALE GENOMIC DNA]</scope>
    <source>
        <strain evidence="6">CBS 304.66</strain>
    </source>
</reference>
<name>A0A9P4JZ51_9PLEO</name>
<dbReference type="InterPro" id="IPR050613">
    <property type="entry name" value="Sec_Metabolite_Reg"/>
</dbReference>
<accession>A0A9P4JZ51</accession>
<dbReference type="Proteomes" id="UP000800093">
    <property type="component" value="Unassembled WGS sequence"/>
</dbReference>
<dbReference type="Pfam" id="PF00172">
    <property type="entry name" value="Zn_clus"/>
    <property type="match status" value="1"/>
</dbReference>